<keyword evidence="3" id="KW-0238">DNA-binding</keyword>
<feature type="domain" description="PPC" evidence="5">
    <location>
        <begin position="142"/>
        <end position="282"/>
    </location>
</feature>
<organism evidence="6 7">
    <name type="scientific">Ensete ventricosum</name>
    <name type="common">Abyssinian banana</name>
    <name type="synonym">Musa ensete</name>
    <dbReference type="NCBI Taxonomy" id="4639"/>
    <lineage>
        <taxon>Eukaryota</taxon>
        <taxon>Viridiplantae</taxon>
        <taxon>Streptophyta</taxon>
        <taxon>Embryophyta</taxon>
        <taxon>Tracheophyta</taxon>
        <taxon>Spermatophyta</taxon>
        <taxon>Magnoliopsida</taxon>
        <taxon>Liliopsida</taxon>
        <taxon>Zingiberales</taxon>
        <taxon>Musaceae</taxon>
        <taxon>Ensete</taxon>
    </lineage>
</organism>
<accession>A0AAV8QFY4</accession>
<name>A0AAV8QFY4_ENSVE</name>
<feature type="region of interest" description="Disordered" evidence="4">
    <location>
        <begin position="296"/>
        <end position="324"/>
    </location>
</feature>
<dbReference type="SUPFAM" id="SSF117856">
    <property type="entry name" value="AF0104/ALDC/Ptd012-like"/>
    <property type="match status" value="1"/>
</dbReference>
<dbReference type="EMBL" id="JAQQAF010000006">
    <property type="protein sequence ID" value="KAJ8476520.1"/>
    <property type="molecule type" value="Genomic_DNA"/>
</dbReference>
<dbReference type="Proteomes" id="UP001222027">
    <property type="component" value="Unassembled WGS sequence"/>
</dbReference>
<dbReference type="AlphaFoldDB" id="A0AAV8QFY4"/>
<dbReference type="GO" id="GO:0005634">
    <property type="term" value="C:nucleus"/>
    <property type="evidence" value="ECO:0007669"/>
    <property type="project" value="UniProtKB-SubCell"/>
</dbReference>
<keyword evidence="3" id="KW-0804">Transcription</keyword>
<dbReference type="InterPro" id="IPR005175">
    <property type="entry name" value="PPC_dom"/>
</dbReference>
<dbReference type="GO" id="GO:0003680">
    <property type="term" value="F:minor groove of adenine-thymine-rich DNA binding"/>
    <property type="evidence" value="ECO:0007669"/>
    <property type="project" value="UniProtKB-UniRule"/>
</dbReference>
<protein>
    <recommendedName>
        <fullName evidence="3">AT-hook motif nuclear-localized protein</fullName>
    </recommendedName>
</protein>
<evidence type="ECO:0000256" key="2">
    <source>
        <dbReference type="ARBA" id="ARBA00023242"/>
    </source>
</evidence>
<dbReference type="CDD" id="cd11378">
    <property type="entry name" value="DUF296"/>
    <property type="match status" value="1"/>
</dbReference>
<comment type="caution">
    <text evidence="6">The sequence shown here is derived from an EMBL/GenBank/DDBJ whole genome shotgun (WGS) entry which is preliminary data.</text>
</comment>
<evidence type="ECO:0000256" key="4">
    <source>
        <dbReference type="SAM" id="MobiDB-lite"/>
    </source>
</evidence>
<proteinExistence type="predicted"/>
<sequence>MEVRESIVVSGCEGGGEAKEYSVSSAAPLSPTRSLPPALSSGVVGAMAITVPPTEGAGLAMGMLGSGGSSGGEGDLFARKKRGRPRKYGLDGMALALSPTSGSASPFSPASSDGKRGRGRPPGSGKRQLLEALGDWFAHSAGGSFTPHVVTIATGEDVAAKIHSFSQKGPRAICILSANGVISNVTLRQPGSSGGTLTYEGRFEILSLSGSFTITETGGIRSRTGGISVSLAGPDGRVIGGGVTGLLLAAGPIQVVVGSFMPNTFKEQKPKSSQQANLLAFPATSDLLTAARPISQANPEDDCETSTSSLPGQSHAENSICNPTPTSTLHAAGWQGLQSSEHKPSPDINICLHGEQHQGLIVQSNVYLNGVSRDLRFLCE</sequence>
<dbReference type="Gene3D" id="3.30.1330.80">
    <property type="entry name" value="Hypothetical protein, similar to alpha- acetolactate decarboxylase, domain 2"/>
    <property type="match status" value="1"/>
</dbReference>
<dbReference type="InterPro" id="IPR039605">
    <property type="entry name" value="AHL"/>
</dbReference>
<evidence type="ECO:0000313" key="6">
    <source>
        <dbReference type="EMBL" id="KAJ8476520.1"/>
    </source>
</evidence>
<evidence type="ECO:0000256" key="1">
    <source>
        <dbReference type="ARBA" id="ARBA00004123"/>
    </source>
</evidence>
<keyword evidence="3" id="KW-0805">Transcription regulation</keyword>
<feature type="region of interest" description="Disordered" evidence="4">
    <location>
        <begin position="94"/>
        <end position="127"/>
    </location>
</feature>
<keyword evidence="7" id="KW-1185">Reference proteome</keyword>
<dbReference type="PROSITE" id="PS51742">
    <property type="entry name" value="PPC"/>
    <property type="match status" value="1"/>
</dbReference>
<feature type="compositionally biased region" description="Low complexity" evidence="4">
    <location>
        <begin position="98"/>
        <end position="112"/>
    </location>
</feature>
<dbReference type="PANTHER" id="PTHR31500:SF56">
    <property type="entry name" value="AT-HOOK MOTIF NUCLEAR-LOCALIZED PROTEIN"/>
    <property type="match status" value="1"/>
</dbReference>
<dbReference type="PANTHER" id="PTHR31500">
    <property type="entry name" value="AT-HOOK MOTIF NUCLEAR-LOCALIZED PROTEIN 9"/>
    <property type="match status" value="1"/>
</dbReference>
<comment type="subcellular location">
    <subcellularLocation>
        <location evidence="1 3">Nucleus</location>
    </subcellularLocation>
</comment>
<comment type="function">
    <text evidence="3">Transcription factor that specifically binds AT-rich DNA sequences related to the nuclear matrix attachment regions (MARs).</text>
</comment>
<gene>
    <name evidence="6" type="ORF">OPV22_020247</name>
</gene>
<evidence type="ECO:0000313" key="7">
    <source>
        <dbReference type="Proteomes" id="UP001222027"/>
    </source>
</evidence>
<evidence type="ECO:0000259" key="5">
    <source>
        <dbReference type="PROSITE" id="PS51742"/>
    </source>
</evidence>
<comment type="domain">
    <text evidence="3">The PPC domain mediates interactions between AHL proteins.</text>
</comment>
<keyword evidence="2 3" id="KW-0539">Nucleus</keyword>
<dbReference type="Pfam" id="PF03479">
    <property type="entry name" value="PCC"/>
    <property type="match status" value="1"/>
</dbReference>
<evidence type="ECO:0000256" key="3">
    <source>
        <dbReference type="RuleBase" id="RU367031"/>
    </source>
</evidence>
<dbReference type="FunFam" id="3.30.1330.80:FF:000003">
    <property type="entry name" value="AT-hook motif nuclear-localized protein 1-like"/>
    <property type="match status" value="1"/>
</dbReference>
<feature type="compositionally biased region" description="Polar residues" evidence="4">
    <location>
        <begin position="305"/>
        <end position="324"/>
    </location>
</feature>
<reference evidence="6 7" key="1">
    <citation type="submission" date="2022-12" db="EMBL/GenBank/DDBJ databases">
        <title>Chromosome-scale assembly of the Ensete ventricosum genome.</title>
        <authorList>
            <person name="Dussert Y."/>
            <person name="Stocks J."/>
            <person name="Wendawek A."/>
            <person name="Woldeyes F."/>
            <person name="Nichols R.A."/>
            <person name="Borrell J.S."/>
        </authorList>
    </citation>
    <scope>NUCLEOTIDE SEQUENCE [LARGE SCALE GENOMIC DNA]</scope>
    <source>
        <strain evidence="7">cv. Maze</strain>
        <tissue evidence="6">Seeds</tissue>
    </source>
</reference>